<evidence type="ECO:0000259" key="1">
    <source>
        <dbReference type="Pfam" id="PF01553"/>
    </source>
</evidence>
<evidence type="ECO:0000313" key="2">
    <source>
        <dbReference type="EMBL" id="RZO25321.1"/>
    </source>
</evidence>
<dbReference type="AlphaFoldDB" id="A0A520MVR6"/>
<accession>A0A520MVR6</accession>
<dbReference type="GO" id="GO:0019698">
    <property type="term" value="P:D-galacturonate catabolic process"/>
    <property type="evidence" value="ECO:0007669"/>
    <property type="project" value="TreeGrafter"/>
</dbReference>
<dbReference type="GO" id="GO:0042840">
    <property type="term" value="P:D-glucuronate catabolic process"/>
    <property type="evidence" value="ECO:0007669"/>
    <property type="project" value="TreeGrafter"/>
</dbReference>
<dbReference type="PANTHER" id="PTHR30068">
    <property type="entry name" value="URONATE ISOMERASE"/>
    <property type="match status" value="1"/>
</dbReference>
<organism evidence="2 3">
    <name type="scientific">SAR86 cluster bacterium</name>
    <dbReference type="NCBI Taxonomy" id="2030880"/>
    <lineage>
        <taxon>Bacteria</taxon>
        <taxon>Pseudomonadati</taxon>
        <taxon>Pseudomonadota</taxon>
        <taxon>Gammaproteobacteria</taxon>
        <taxon>SAR86 cluster</taxon>
    </lineage>
</organism>
<name>A0A520MVR6_9GAMM</name>
<dbReference type="InterPro" id="IPR002123">
    <property type="entry name" value="Plipid/glycerol_acylTrfase"/>
</dbReference>
<feature type="domain" description="Phospholipid/glycerol acyltransferase" evidence="1">
    <location>
        <begin position="87"/>
        <end position="165"/>
    </location>
</feature>
<evidence type="ECO:0000313" key="3">
    <source>
        <dbReference type="Proteomes" id="UP000319384"/>
    </source>
</evidence>
<protein>
    <recommendedName>
        <fullName evidence="1">Phospholipid/glycerol acyltransferase domain-containing protein</fullName>
    </recommendedName>
</protein>
<comment type="caution">
    <text evidence="2">The sequence shown here is derived from an EMBL/GenBank/DDBJ whole genome shotgun (WGS) entry which is preliminary data.</text>
</comment>
<dbReference type="SUPFAM" id="SSF69593">
    <property type="entry name" value="Glycerol-3-phosphate (1)-acyltransferase"/>
    <property type="match status" value="1"/>
</dbReference>
<dbReference type="Proteomes" id="UP000319384">
    <property type="component" value="Unassembled WGS sequence"/>
</dbReference>
<proteinExistence type="predicted"/>
<dbReference type="GO" id="GO:0016746">
    <property type="term" value="F:acyltransferase activity"/>
    <property type="evidence" value="ECO:0007669"/>
    <property type="project" value="InterPro"/>
</dbReference>
<gene>
    <name evidence="2" type="ORF">EVA95_03710</name>
</gene>
<sequence>MSKFDSIRPYHDNEVNDVLMKLSNNRRFLKMLFATGKFNKIKYLPFSRKILSLFLSSKVKNICDIKSYQNLFESIVENVVENSINEFKVKGIDNIDPKKGYLFISNHRDITLDSALLNLTLHKNNLQTTYNAVGNNLLSESWASDLMRLNKSFIIDRSDKSKKDIYKSLNLASQFIFKTIKDNNESIWIAQRQGRSKDGNDYTDPSVIKMIHLNARKKLSINDYLNSLNVIPVSISYERDPNDILKATELYLTDLNQQYQKDRKEDMKSIFEGISGQKGNVYLNIGKVIDFETDSYENCSEQITTQIKNLYKLHATNYAAAIIQGNEFFDMPYKETEIDEAIQFLNNKMKIIPEEIHSYLLNQYSKPVL</sequence>
<dbReference type="Pfam" id="PF01553">
    <property type="entry name" value="Acyltransferase"/>
    <property type="match status" value="1"/>
</dbReference>
<reference evidence="2 3" key="1">
    <citation type="submission" date="2019-02" db="EMBL/GenBank/DDBJ databases">
        <title>Prokaryotic population dynamics and viral predation in marine succession experiment using metagenomics: the confinement effect.</title>
        <authorList>
            <person name="Haro-Moreno J.M."/>
            <person name="Rodriguez-Valera F."/>
            <person name="Lopez-Perez M."/>
        </authorList>
    </citation>
    <scope>NUCLEOTIDE SEQUENCE [LARGE SCALE GENOMIC DNA]</scope>
    <source>
        <strain evidence="2">MED-G162</strain>
    </source>
</reference>
<dbReference type="EMBL" id="SHBH01000040">
    <property type="protein sequence ID" value="RZO25321.1"/>
    <property type="molecule type" value="Genomic_DNA"/>
</dbReference>
<dbReference type="PANTHER" id="PTHR30068:SF3">
    <property type="entry name" value="PHOSPHOLIPID_GLYCEROL ACYLTRANSFERASE DOMAIN-CONTAINING PROTEIN"/>
    <property type="match status" value="1"/>
</dbReference>